<comment type="caution">
    <text evidence="2">The sequence shown here is derived from an EMBL/GenBank/DDBJ whole genome shotgun (WGS) entry which is preliminary data.</text>
</comment>
<feature type="transmembrane region" description="Helical" evidence="1">
    <location>
        <begin position="144"/>
        <end position="161"/>
    </location>
</feature>
<evidence type="ECO:0000256" key="1">
    <source>
        <dbReference type="SAM" id="Phobius"/>
    </source>
</evidence>
<proteinExistence type="predicted"/>
<accession>A0ABX0UJS5</accession>
<dbReference type="RefSeq" id="WP_167269392.1">
    <property type="nucleotide sequence ID" value="NZ_JAASQJ010000002.1"/>
</dbReference>
<keyword evidence="3" id="KW-1185">Reference proteome</keyword>
<keyword evidence="1" id="KW-1133">Transmembrane helix</keyword>
<dbReference type="EMBL" id="JAASQJ010000002">
    <property type="protein sequence ID" value="NIJ52738.1"/>
    <property type="molecule type" value="Genomic_DNA"/>
</dbReference>
<feature type="transmembrane region" description="Helical" evidence="1">
    <location>
        <begin position="60"/>
        <end position="79"/>
    </location>
</feature>
<evidence type="ECO:0000313" key="3">
    <source>
        <dbReference type="Proteomes" id="UP001179181"/>
    </source>
</evidence>
<evidence type="ECO:0000313" key="2">
    <source>
        <dbReference type="EMBL" id="NIJ52738.1"/>
    </source>
</evidence>
<reference evidence="2 3" key="1">
    <citation type="submission" date="2020-03" db="EMBL/GenBank/DDBJ databases">
        <title>Genomic Encyclopedia of Type Strains, Phase IV (KMG-IV): sequencing the most valuable type-strain genomes for metagenomic binning, comparative biology and taxonomic classification.</title>
        <authorList>
            <person name="Goeker M."/>
        </authorList>
    </citation>
    <scope>NUCLEOTIDE SEQUENCE [LARGE SCALE GENOMIC DNA]</scope>
    <source>
        <strain evidence="2 3">DSM 102865</strain>
    </source>
</reference>
<organism evidence="2 3">
    <name type="scientific">Dyadobacter arcticus</name>
    <dbReference type="NCBI Taxonomy" id="1078754"/>
    <lineage>
        <taxon>Bacteria</taxon>
        <taxon>Pseudomonadati</taxon>
        <taxon>Bacteroidota</taxon>
        <taxon>Cytophagia</taxon>
        <taxon>Cytophagales</taxon>
        <taxon>Spirosomataceae</taxon>
        <taxon>Dyadobacter</taxon>
    </lineage>
</organism>
<feature type="transmembrane region" description="Helical" evidence="1">
    <location>
        <begin position="118"/>
        <end position="137"/>
    </location>
</feature>
<protein>
    <submittedName>
        <fullName evidence="2">Magnesium-transporting ATPase (P-type)</fullName>
    </submittedName>
</protein>
<dbReference type="Proteomes" id="UP001179181">
    <property type="component" value="Unassembled WGS sequence"/>
</dbReference>
<keyword evidence="1" id="KW-0472">Membrane</keyword>
<sequence>MDTGKILTPEESLSLIAETISKSRDSIRENSFGFLLWGWLVSSASFASFLLQLLTNFKYHFIPFPIVGTVGIAITLVLFKRRNAENTQTYTAYFINKMWLVLGLCFILAVFINVSQGRVPFTFTLLIAGCGTLISGWVMKFRPLILGGFLLMVSAVASIYLTDEYKTLLHGIAIVPGYLIPGYLLKNAKA</sequence>
<feature type="transmembrane region" description="Helical" evidence="1">
    <location>
        <begin position="32"/>
        <end position="54"/>
    </location>
</feature>
<feature type="transmembrane region" description="Helical" evidence="1">
    <location>
        <begin position="167"/>
        <end position="185"/>
    </location>
</feature>
<gene>
    <name evidence="2" type="ORF">FHS68_001908</name>
</gene>
<keyword evidence="1" id="KW-0812">Transmembrane</keyword>
<name>A0ABX0UJS5_9BACT</name>
<feature type="transmembrane region" description="Helical" evidence="1">
    <location>
        <begin position="91"/>
        <end position="112"/>
    </location>
</feature>